<feature type="transmembrane region" description="Helical" evidence="6">
    <location>
        <begin position="127"/>
        <end position="148"/>
    </location>
</feature>
<keyword evidence="9" id="KW-1185">Reference proteome</keyword>
<feature type="domain" description="Lipopolysaccharide assembly protein A" evidence="7">
    <location>
        <begin position="109"/>
        <end position="159"/>
    </location>
</feature>
<reference evidence="8 9" key="1">
    <citation type="submission" date="2024-03" db="EMBL/GenBank/DDBJ databases">
        <title>Actinomycetospora sp. OC33-EN06, a novel actinomycete isolated from wild orchid (Aerides multiflora).</title>
        <authorList>
            <person name="Suriyachadkun C."/>
        </authorList>
    </citation>
    <scope>NUCLEOTIDE SEQUENCE [LARGE SCALE GENOMIC DNA]</scope>
    <source>
        <strain evidence="8 9">OC33-EN06</strain>
    </source>
</reference>
<feature type="region of interest" description="Disordered" evidence="5">
    <location>
        <begin position="1"/>
        <end position="80"/>
    </location>
</feature>
<dbReference type="Proteomes" id="UP001370100">
    <property type="component" value="Unassembled WGS sequence"/>
</dbReference>
<feature type="transmembrane region" description="Helical" evidence="6">
    <location>
        <begin position="86"/>
        <end position="107"/>
    </location>
</feature>
<accession>A0ABU8NEX0</accession>
<comment type="caution">
    <text evidence="8">The sequence shown here is derived from an EMBL/GenBank/DDBJ whole genome shotgun (WGS) entry which is preliminary data.</text>
</comment>
<dbReference type="RefSeq" id="WP_337718018.1">
    <property type="nucleotide sequence ID" value="NZ_JBBEGL010000009.1"/>
</dbReference>
<evidence type="ECO:0000259" key="7">
    <source>
        <dbReference type="Pfam" id="PF06305"/>
    </source>
</evidence>
<evidence type="ECO:0000256" key="2">
    <source>
        <dbReference type="ARBA" id="ARBA00022692"/>
    </source>
</evidence>
<evidence type="ECO:0000256" key="4">
    <source>
        <dbReference type="ARBA" id="ARBA00023136"/>
    </source>
</evidence>
<gene>
    <name evidence="8" type="ORF">WCD41_26025</name>
</gene>
<keyword evidence="1" id="KW-1003">Cell membrane</keyword>
<evidence type="ECO:0000256" key="6">
    <source>
        <dbReference type="SAM" id="Phobius"/>
    </source>
</evidence>
<dbReference type="InterPro" id="IPR010445">
    <property type="entry name" value="LapA_dom"/>
</dbReference>
<evidence type="ECO:0000256" key="1">
    <source>
        <dbReference type="ARBA" id="ARBA00022475"/>
    </source>
</evidence>
<evidence type="ECO:0000313" key="9">
    <source>
        <dbReference type="Proteomes" id="UP001370100"/>
    </source>
</evidence>
<name>A0ABU8NEX0_9PSEU</name>
<sequence length="164" mass="16910">MSEQPRYGAPSPADGPTTPGSGAVSRAELDAARDGSSVRSSAGPVDHPTTPAGGVPAAGPVEHPTVPDGAAAARPRVRTSPGRTRIGGAWIGLILGAVVLVFLLIFILQNLDPARVVFLGLEATLPLGIWLLFAAIAGMLLLAIPGLGRMVQWRRAAQRTGRTR</sequence>
<organism evidence="8 9">
    <name type="scientific">Actinomycetospora aeridis</name>
    <dbReference type="NCBI Taxonomy" id="3129231"/>
    <lineage>
        <taxon>Bacteria</taxon>
        <taxon>Bacillati</taxon>
        <taxon>Actinomycetota</taxon>
        <taxon>Actinomycetes</taxon>
        <taxon>Pseudonocardiales</taxon>
        <taxon>Pseudonocardiaceae</taxon>
        <taxon>Actinomycetospora</taxon>
    </lineage>
</organism>
<keyword evidence="2 6" id="KW-0812">Transmembrane</keyword>
<dbReference type="EMBL" id="JBBEGL010000009">
    <property type="protein sequence ID" value="MEJ2889944.1"/>
    <property type="molecule type" value="Genomic_DNA"/>
</dbReference>
<keyword evidence="3 6" id="KW-1133">Transmembrane helix</keyword>
<dbReference type="Pfam" id="PF06305">
    <property type="entry name" value="LapA_dom"/>
    <property type="match status" value="1"/>
</dbReference>
<evidence type="ECO:0000256" key="5">
    <source>
        <dbReference type="SAM" id="MobiDB-lite"/>
    </source>
</evidence>
<evidence type="ECO:0000256" key="3">
    <source>
        <dbReference type="ARBA" id="ARBA00022989"/>
    </source>
</evidence>
<keyword evidence="4 6" id="KW-0472">Membrane</keyword>
<evidence type="ECO:0000313" key="8">
    <source>
        <dbReference type="EMBL" id="MEJ2889944.1"/>
    </source>
</evidence>
<protein>
    <submittedName>
        <fullName evidence="8">Lipopolysaccharide assembly protein LapA domain-containing protein</fullName>
    </submittedName>
</protein>
<proteinExistence type="predicted"/>